<keyword evidence="5" id="KW-1185">Reference proteome</keyword>
<name>A8N8Q7_COPC7</name>
<evidence type="ECO:0000259" key="3">
    <source>
        <dbReference type="Pfam" id="PF23585"/>
    </source>
</evidence>
<accession>A8N8Q7</accession>
<keyword evidence="2" id="KW-0472">Membrane</keyword>
<dbReference type="GeneID" id="6007699"/>
<feature type="transmembrane region" description="Helical" evidence="2">
    <location>
        <begin position="184"/>
        <end position="203"/>
    </location>
</feature>
<dbReference type="VEuPathDB" id="FungiDB:CC1G_00782"/>
<comment type="caution">
    <text evidence="4">The sequence shown here is derived from an EMBL/GenBank/DDBJ whole genome shotgun (WGS) entry which is preliminary data.</text>
</comment>
<evidence type="ECO:0000256" key="2">
    <source>
        <dbReference type="SAM" id="Phobius"/>
    </source>
</evidence>
<evidence type="ECO:0000313" key="4">
    <source>
        <dbReference type="EMBL" id="EAU90398.1"/>
    </source>
</evidence>
<dbReference type="PANTHER" id="PTHR42028">
    <property type="entry name" value="CHROMOSOME 1, WHOLE GENOME SHOTGUN SEQUENCE"/>
    <property type="match status" value="1"/>
</dbReference>
<dbReference type="InterPro" id="IPR055561">
    <property type="entry name" value="DUF7137"/>
</dbReference>
<dbReference type="OMA" id="TWDLWSY"/>
<dbReference type="AlphaFoldDB" id="A8N8Q7"/>
<dbReference type="InParanoid" id="A8N8Q7"/>
<dbReference type="Pfam" id="PF23585">
    <property type="entry name" value="DUF7137"/>
    <property type="match status" value="1"/>
</dbReference>
<dbReference type="KEGG" id="cci:CC1G_00782"/>
<organism evidence="4 5">
    <name type="scientific">Coprinopsis cinerea (strain Okayama-7 / 130 / ATCC MYA-4618 / FGSC 9003)</name>
    <name type="common">Inky cap fungus</name>
    <name type="synonym">Hormographiella aspergillata</name>
    <dbReference type="NCBI Taxonomy" id="240176"/>
    <lineage>
        <taxon>Eukaryota</taxon>
        <taxon>Fungi</taxon>
        <taxon>Dikarya</taxon>
        <taxon>Basidiomycota</taxon>
        <taxon>Agaricomycotina</taxon>
        <taxon>Agaricomycetes</taxon>
        <taxon>Agaricomycetidae</taxon>
        <taxon>Agaricales</taxon>
        <taxon>Agaricineae</taxon>
        <taxon>Psathyrellaceae</taxon>
        <taxon>Coprinopsis</taxon>
    </lineage>
</organism>
<gene>
    <name evidence="4" type="ORF">CC1G_00782</name>
</gene>
<dbReference type="EMBL" id="AACS02000007">
    <property type="protein sequence ID" value="EAU90398.1"/>
    <property type="molecule type" value="Genomic_DNA"/>
</dbReference>
<protein>
    <recommendedName>
        <fullName evidence="3">DUF7137 domain-containing protein</fullName>
    </recommendedName>
</protein>
<dbReference type="PANTHER" id="PTHR42028:SF1">
    <property type="entry name" value="YALI0E30657P"/>
    <property type="match status" value="1"/>
</dbReference>
<keyword evidence="2" id="KW-1133">Transmembrane helix</keyword>
<sequence>MSDQQPDNQPDQNEEENNSPTSSRSATRVFIPPSAPAGEIIITQPPQTHTSFYKIAPGEMITFAWNFTYILATPTHLTVSAVCQNGNTYPVGPTDGIIDGTATEVVWDVYSYQVNNPNTPLPQQVCNLRICDERGFGATRRAGYLSPNTGLQFALYTPQPYTPLADGWKCSVCSGAASLSAHPAAISLLVTLMICFLSGFHFLRANRAAAVAQ</sequence>
<dbReference type="eggNOG" id="ENOG502S1TN">
    <property type="taxonomic scope" value="Eukaryota"/>
</dbReference>
<evidence type="ECO:0000256" key="1">
    <source>
        <dbReference type="SAM" id="MobiDB-lite"/>
    </source>
</evidence>
<feature type="domain" description="DUF7137" evidence="3">
    <location>
        <begin position="35"/>
        <end position="171"/>
    </location>
</feature>
<dbReference type="RefSeq" id="XP_001831235.1">
    <property type="nucleotide sequence ID" value="XM_001831183.2"/>
</dbReference>
<feature type="region of interest" description="Disordered" evidence="1">
    <location>
        <begin position="1"/>
        <end position="29"/>
    </location>
</feature>
<reference evidence="4 5" key="1">
    <citation type="journal article" date="2010" name="Proc. Natl. Acad. Sci. U.S.A.">
        <title>Insights into evolution of multicellular fungi from the assembled chromosomes of the mushroom Coprinopsis cinerea (Coprinus cinereus).</title>
        <authorList>
            <person name="Stajich J.E."/>
            <person name="Wilke S.K."/>
            <person name="Ahren D."/>
            <person name="Au C.H."/>
            <person name="Birren B.W."/>
            <person name="Borodovsky M."/>
            <person name="Burns C."/>
            <person name="Canback B."/>
            <person name="Casselton L.A."/>
            <person name="Cheng C.K."/>
            <person name="Deng J."/>
            <person name="Dietrich F.S."/>
            <person name="Fargo D.C."/>
            <person name="Farman M.L."/>
            <person name="Gathman A.C."/>
            <person name="Goldberg J."/>
            <person name="Guigo R."/>
            <person name="Hoegger P.J."/>
            <person name="Hooker J.B."/>
            <person name="Huggins A."/>
            <person name="James T.Y."/>
            <person name="Kamada T."/>
            <person name="Kilaru S."/>
            <person name="Kodira C."/>
            <person name="Kues U."/>
            <person name="Kupfer D."/>
            <person name="Kwan H.S."/>
            <person name="Lomsadze A."/>
            <person name="Li W."/>
            <person name="Lilly W.W."/>
            <person name="Ma L.J."/>
            <person name="Mackey A.J."/>
            <person name="Manning G."/>
            <person name="Martin F."/>
            <person name="Muraguchi H."/>
            <person name="Natvig D.O."/>
            <person name="Palmerini H."/>
            <person name="Ramesh M.A."/>
            <person name="Rehmeyer C.J."/>
            <person name="Roe B.A."/>
            <person name="Shenoy N."/>
            <person name="Stanke M."/>
            <person name="Ter-Hovhannisyan V."/>
            <person name="Tunlid A."/>
            <person name="Velagapudi R."/>
            <person name="Vision T.J."/>
            <person name="Zeng Q."/>
            <person name="Zolan M.E."/>
            <person name="Pukkila P.J."/>
        </authorList>
    </citation>
    <scope>NUCLEOTIDE SEQUENCE [LARGE SCALE GENOMIC DNA]</scope>
    <source>
        <strain evidence="5">Okayama-7 / 130 / ATCC MYA-4618 / FGSC 9003</strain>
    </source>
</reference>
<evidence type="ECO:0000313" key="5">
    <source>
        <dbReference type="Proteomes" id="UP000001861"/>
    </source>
</evidence>
<proteinExistence type="predicted"/>
<dbReference type="Proteomes" id="UP000001861">
    <property type="component" value="Unassembled WGS sequence"/>
</dbReference>
<dbReference type="STRING" id="240176.A8N8Q7"/>
<feature type="compositionally biased region" description="Low complexity" evidence="1">
    <location>
        <begin position="1"/>
        <end position="11"/>
    </location>
</feature>
<dbReference type="OrthoDB" id="2435509at2759"/>
<keyword evidence="2" id="KW-0812">Transmembrane</keyword>